<dbReference type="PANTHER" id="PTHR31234">
    <property type="entry name" value="LATE EMBRYOGENESIS ABUNDANT (LEA) HYDROXYPROLINE-RICH GLYCOPROTEIN FAMILY"/>
    <property type="match status" value="1"/>
</dbReference>
<dbReference type="AlphaFoldDB" id="A0AAV7E347"/>
<dbReference type="Proteomes" id="UP000825729">
    <property type="component" value="Unassembled WGS sequence"/>
</dbReference>
<dbReference type="PANTHER" id="PTHR31234:SF35">
    <property type="entry name" value="LATE EMBRYOGENESIS ABUNDANT (LEA) HYDROXYPROLINE-RICH GLYCOPROTEIN FAMILY"/>
    <property type="match status" value="1"/>
</dbReference>
<proteinExistence type="predicted"/>
<organism evidence="5 6">
    <name type="scientific">Aristolochia fimbriata</name>
    <name type="common">White veined hardy Dutchman's pipe vine</name>
    <dbReference type="NCBI Taxonomy" id="158543"/>
    <lineage>
        <taxon>Eukaryota</taxon>
        <taxon>Viridiplantae</taxon>
        <taxon>Streptophyta</taxon>
        <taxon>Embryophyta</taxon>
        <taxon>Tracheophyta</taxon>
        <taxon>Spermatophyta</taxon>
        <taxon>Magnoliopsida</taxon>
        <taxon>Magnoliidae</taxon>
        <taxon>Piperales</taxon>
        <taxon>Aristolochiaceae</taxon>
        <taxon>Aristolochia</taxon>
    </lineage>
</organism>
<sequence>MANPAGPDPILPLPKPPGHEHRKQQQQQQQLLVASPPPPASSLASSPINYNNNNNNNNLAPQRRVSFSEPKKPRQQHQRGGGGPGGPSPIVVGPSRRPPERRRRSCCLTCCICCAWTFLVLLLLLLLLLLSGTLFYMWAQPESPEFQVERLSLSRLDLDHTPDGLAYLTTRLDLFLSSNNRNDKIGFTFGPTKVILTTTTTTSKEQQNGAPLDVGRALIPGFQQAPNNLTIVKVRAGVTDSLVPAAKAQRLVESFHGDRPLLLNAALKGSVSMTVGSWHSQSIDVRVDCKNIVDNSSNKNAASSSPRIAPRCEILLLGYHYSR</sequence>
<gene>
    <name evidence="5" type="ORF">H6P81_014597</name>
</gene>
<protein>
    <recommendedName>
        <fullName evidence="7">Late embryogenesis abundant protein LEA-2 subgroup domain-containing protein</fullName>
    </recommendedName>
</protein>
<feature type="region of interest" description="Disordered" evidence="3">
    <location>
        <begin position="1"/>
        <end position="100"/>
    </location>
</feature>
<evidence type="ECO:0000256" key="1">
    <source>
        <dbReference type="ARBA" id="ARBA00004370"/>
    </source>
</evidence>
<dbReference type="EMBL" id="JAINDJ010000006">
    <property type="protein sequence ID" value="KAG9443257.1"/>
    <property type="molecule type" value="Genomic_DNA"/>
</dbReference>
<comment type="caution">
    <text evidence="5">The sequence shown here is derived from an EMBL/GenBank/DDBJ whole genome shotgun (WGS) entry which is preliminary data.</text>
</comment>
<reference evidence="5 6" key="1">
    <citation type="submission" date="2021-07" db="EMBL/GenBank/DDBJ databases">
        <title>The Aristolochia fimbriata genome: insights into angiosperm evolution, floral development and chemical biosynthesis.</title>
        <authorList>
            <person name="Jiao Y."/>
        </authorList>
    </citation>
    <scope>NUCLEOTIDE SEQUENCE [LARGE SCALE GENOMIC DNA]</scope>
    <source>
        <strain evidence="5">IBCAS-2021</strain>
        <tissue evidence="5">Leaf</tissue>
    </source>
</reference>
<name>A0AAV7E347_ARIFI</name>
<keyword evidence="6" id="KW-1185">Reference proteome</keyword>
<evidence type="ECO:0000256" key="3">
    <source>
        <dbReference type="SAM" id="MobiDB-lite"/>
    </source>
</evidence>
<dbReference type="GO" id="GO:0005886">
    <property type="term" value="C:plasma membrane"/>
    <property type="evidence" value="ECO:0007669"/>
    <property type="project" value="TreeGrafter"/>
</dbReference>
<keyword evidence="2 4" id="KW-0472">Membrane</keyword>
<evidence type="ECO:0008006" key="7">
    <source>
        <dbReference type="Google" id="ProtNLM"/>
    </source>
</evidence>
<dbReference type="GO" id="GO:0098542">
    <property type="term" value="P:defense response to other organism"/>
    <property type="evidence" value="ECO:0007669"/>
    <property type="project" value="InterPro"/>
</dbReference>
<dbReference type="InterPro" id="IPR044839">
    <property type="entry name" value="NDR1-like"/>
</dbReference>
<feature type="compositionally biased region" description="Low complexity" evidence="3">
    <location>
        <begin position="41"/>
        <end position="58"/>
    </location>
</feature>
<evidence type="ECO:0000313" key="6">
    <source>
        <dbReference type="Proteomes" id="UP000825729"/>
    </source>
</evidence>
<feature type="compositionally biased region" description="Low complexity" evidence="3">
    <location>
        <begin position="25"/>
        <end position="34"/>
    </location>
</feature>
<feature type="compositionally biased region" description="Pro residues" evidence="3">
    <location>
        <begin position="1"/>
        <end position="16"/>
    </location>
</feature>
<evidence type="ECO:0000256" key="2">
    <source>
        <dbReference type="ARBA" id="ARBA00023136"/>
    </source>
</evidence>
<evidence type="ECO:0000256" key="4">
    <source>
        <dbReference type="SAM" id="Phobius"/>
    </source>
</evidence>
<keyword evidence="4" id="KW-0812">Transmembrane</keyword>
<evidence type="ECO:0000313" key="5">
    <source>
        <dbReference type="EMBL" id="KAG9443257.1"/>
    </source>
</evidence>
<comment type="subcellular location">
    <subcellularLocation>
        <location evidence="1">Membrane</location>
    </subcellularLocation>
</comment>
<feature type="transmembrane region" description="Helical" evidence="4">
    <location>
        <begin position="106"/>
        <end position="139"/>
    </location>
</feature>
<accession>A0AAV7E347</accession>
<keyword evidence="4" id="KW-1133">Transmembrane helix</keyword>